<evidence type="ECO:0000313" key="2">
    <source>
        <dbReference type="Proteomes" id="UP000258344"/>
    </source>
</evidence>
<protein>
    <submittedName>
        <fullName evidence="1">Uncharacterized protein</fullName>
    </submittedName>
</protein>
<proteinExistence type="predicted"/>
<organism evidence="1 2">
    <name type="scientific">Roseovarius sp. 217 phage 1</name>
    <dbReference type="NCBI Taxonomy" id="874471"/>
    <lineage>
        <taxon>Viruses</taxon>
        <taxon>Duplodnaviria</taxon>
        <taxon>Heunggongvirae</taxon>
        <taxon>Uroviricota</taxon>
        <taxon>Caudoviricetes</taxon>
        <taxon>Schitoviridae</taxon>
        <taxon>Rhodovirinae</taxon>
        <taxon>Plymouthvirus</taxon>
        <taxon>Roseovarius Plymouth podovirus 1</taxon>
    </lineage>
</organism>
<evidence type="ECO:0000313" key="1">
    <source>
        <dbReference type="EMBL" id="CBW47002.1"/>
    </source>
</evidence>
<dbReference type="EMBL" id="FR682616">
    <property type="protein sequence ID" value="CBW47002.1"/>
    <property type="molecule type" value="Genomic_DNA"/>
</dbReference>
<name>E3PZ51_9CAUD</name>
<sequence>MGKEPTPKSEMVKEIASAYGMTVEDKPMSKREKLKAWQKNYDKLGFSNFLCGDEALVTVMENDKIEVKIRKQTSADESRNYRFVFDTQSQCERLLPALLKGLTK</sequence>
<dbReference type="Proteomes" id="UP000258344">
    <property type="component" value="Segment"/>
</dbReference>
<accession>E3PZ51</accession>
<reference evidence="1 2" key="1">
    <citation type="journal article" date="2014" name="Front. Microbiol.">
        <title>Comparative genomics defines the core genome of the growing N4-like phage genus and identifies N4-like Roseophage specific genes.</title>
        <authorList>
            <person name="Chan J.Z."/>
            <person name="Millard A.D."/>
            <person name="Mann N.H."/>
            <person name="Schafer H."/>
        </authorList>
    </citation>
    <scope>NUCLEOTIDE SEQUENCE [LARGE SCALE GENOMIC DNA]</scope>
</reference>